<feature type="domain" description="Peptidase C39-like" evidence="1">
    <location>
        <begin position="43"/>
        <end position="168"/>
    </location>
</feature>
<dbReference type="RefSeq" id="WP_264730959.1">
    <property type="nucleotide sequence ID" value="NZ_JAPDNR010000001.1"/>
</dbReference>
<comment type="caution">
    <text evidence="2">The sequence shown here is derived from an EMBL/GenBank/DDBJ whole genome shotgun (WGS) entry which is preliminary data.</text>
</comment>
<dbReference type="SUPFAM" id="SSF54001">
    <property type="entry name" value="Cysteine proteinases"/>
    <property type="match status" value="1"/>
</dbReference>
<evidence type="ECO:0000313" key="3">
    <source>
        <dbReference type="Proteomes" id="UP001207742"/>
    </source>
</evidence>
<evidence type="ECO:0000259" key="1">
    <source>
        <dbReference type="Pfam" id="PF13529"/>
    </source>
</evidence>
<protein>
    <submittedName>
        <fullName evidence="2">C39 family peptidase</fullName>
    </submittedName>
</protein>
<dbReference type="Gene3D" id="3.90.70.10">
    <property type="entry name" value="Cysteine proteinases"/>
    <property type="match status" value="1"/>
</dbReference>
<organism evidence="2 3">
    <name type="scientific">Chitinophaga nivalis</name>
    <dbReference type="NCBI Taxonomy" id="2991709"/>
    <lineage>
        <taxon>Bacteria</taxon>
        <taxon>Pseudomonadati</taxon>
        <taxon>Bacteroidota</taxon>
        <taxon>Chitinophagia</taxon>
        <taxon>Chitinophagales</taxon>
        <taxon>Chitinophagaceae</taxon>
        <taxon>Chitinophaga</taxon>
    </lineage>
</organism>
<sequence>MENTHPQTNPIPDVIAGLPEQHELISTIPSTENLERLNATIIPITVQQQEQTNWCWIACSVSIHNFYSPGSAVTQCQTASFLLNLTCCVGPIIPAGCNVPGLPSTCLQALRNLNKVKTINSLTFPEIQTEIRAQRPLIVGYTNPGNQSGHAIVLCGFDNAGYVYIIDPTTGTAVVKFADFIFYYSKYFSEVSFTQR</sequence>
<dbReference type="Pfam" id="PF13529">
    <property type="entry name" value="Peptidase_C39_2"/>
    <property type="match status" value="1"/>
</dbReference>
<evidence type="ECO:0000313" key="2">
    <source>
        <dbReference type="EMBL" id="MCW3485006.1"/>
    </source>
</evidence>
<dbReference type="Proteomes" id="UP001207742">
    <property type="component" value="Unassembled WGS sequence"/>
</dbReference>
<dbReference type="EMBL" id="JAPDNS010000001">
    <property type="protein sequence ID" value="MCW3485006.1"/>
    <property type="molecule type" value="Genomic_DNA"/>
</dbReference>
<name>A0ABT3IM15_9BACT</name>
<reference evidence="2 3" key="1">
    <citation type="submission" date="2022-10" db="EMBL/GenBank/DDBJ databases">
        <title>Chitinophaga nivalis PC15 sp. nov., isolated from Pyeongchang county, South Korea.</title>
        <authorList>
            <person name="Trinh H.N."/>
        </authorList>
    </citation>
    <scope>NUCLEOTIDE SEQUENCE [LARGE SCALE GENOMIC DNA]</scope>
    <source>
        <strain evidence="2 3">PC14</strain>
    </source>
</reference>
<dbReference type="InterPro" id="IPR039564">
    <property type="entry name" value="Peptidase_C39-like"/>
</dbReference>
<accession>A0ABT3IM15</accession>
<gene>
    <name evidence="2" type="ORF">OL497_13940</name>
</gene>
<dbReference type="InterPro" id="IPR038765">
    <property type="entry name" value="Papain-like_cys_pep_sf"/>
</dbReference>
<keyword evidence="3" id="KW-1185">Reference proteome</keyword>
<proteinExistence type="predicted"/>